<accession>A0A8S9G9F4</accession>
<protein>
    <submittedName>
        <fullName evidence="1">Uncharacterized protein</fullName>
    </submittedName>
</protein>
<sequence>MEIYFLIRTVELAEAGGLTQRLTLVLELENCSVLSFVPSLEFADMLMSLAKGSMGKSSRMLRKVVTRRTIEELGV</sequence>
<dbReference type="Proteomes" id="UP000712281">
    <property type="component" value="Unassembled WGS sequence"/>
</dbReference>
<dbReference type="EMBL" id="QGKW02002005">
    <property type="protein sequence ID" value="KAF2541237.1"/>
    <property type="molecule type" value="Genomic_DNA"/>
</dbReference>
<organism evidence="1 2">
    <name type="scientific">Brassica cretica</name>
    <name type="common">Mustard</name>
    <dbReference type="NCBI Taxonomy" id="69181"/>
    <lineage>
        <taxon>Eukaryota</taxon>
        <taxon>Viridiplantae</taxon>
        <taxon>Streptophyta</taxon>
        <taxon>Embryophyta</taxon>
        <taxon>Tracheophyta</taxon>
        <taxon>Spermatophyta</taxon>
        <taxon>Magnoliopsida</taxon>
        <taxon>eudicotyledons</taxon>
        <taxon>Gunneridae</taxon>
        <taxon>Pentapetalae</taxon>
        <taxon>rosids</taxon>
        <taxon>malvids</taxon>
        <taxon>Brassicales</taxon>
        <taxon>Brassicaceae</taxon>
        <taxon>Brassiceae</taxon>
        <taxon>Brassica</taxon>
    </lineage>
</organism>
<proteinExistence type="predicted"/>
<gene>
    <name evidence="1" type="ORF">F2Q68_00030899</name>
</gene>
<evidence type="ECO:0000313" key="1">
    <source>
        <dbReference type="EMBL" id="KAF2541237.1"/>
    </source>
</evidence>
<dbReference type="AlphaFoldDB" id="A0A8S9G9F4"/>
<name>A0A8S9G9F4_BRACR</name>
<comment type="caution">
    <text evidence="1">The sequence shown here is derived from an EMBL/GenBank/DDBJ whole genome shotgun (WGS) entry which is preliminary data.</text>
</comment>
<evidence type="ECO:0000313" key="2">
    <source>
        <dbReference type="Proteomes" id="UP000712281"/>
    </source>
</evidence>
<reference evidence="1" key="1">
    <citation type="submission" date="2019-12" db="EMBL/GenBank/DDBJ databases">
        <title>Genome sequencing and annotation of Brassica cretica.</title>
        <authorList>
            <person name="Studholme D.J."/>
            <person name="Sarris P.F."/>
        </authorList>
    </citation>
    <scope>NUCLEOTIDE SEQUENCE</scope>
    <source>
        <strain evidence="1">PFS-001/15</strain>
        <tissue evidence="1">Leaf</tissue>
    </source>
</reference>